<dbReference type="Pfam" id="PF00520">
    <property type="entry name" value="Ion_trans"/>
    <property type="match status" value="1"/>
</dbReference>
<evidence type="ECO:0000313" key="8">
    <source>
        <dbReference type="Proteomes" id="UP000095280"/>
    </source>
</evidence>
<evidence type="ECO:0000256" key="2">
    <source>
        <dbReference type="ARBA" id="ARBA00022692"/>
    </source>
</evidence>
<feature type="transmembrane region" description="Helical" evidence="6">
    <location>
        <begin position="20"/>
        <end position="39"/>
    </location>
</feature>
<accession>A0A1I8FGH3</accession>
<organism evidence="8 9">
    <name type="scientific">Macrostomum lignano</name>
    <dbReference type="NCBI Taxonomy" id="282301"/>
    <lineage>
        <taxon>Eukaryota</taxon>
        <taxon>Metazoa</taxon>
        <taxon>Spiralia</taxon>
        <taxon>Lophotrochozoa</taxon>
        <taxon>Platyhelminthes</taxon>
        <taxon>Rhabditophora</taxon>
        <taxon>Macrostomorpha</taxon>
        <taxon>Macrostomida</taxon>
        <taxon>Macrostomidae</taxon>
        <taxon>Macrostomum</taxon>
    </lineage>
</organism>
<feature type="transmembrane region" description="Helical" evidence="6">
    <location>
        <begin position="270"/>
        <end position="288"/>
    </location>
</feature>
<evidence type="ECO:0000259" key="7">
    <source>
        <dbReference type="Pfam" id="PF00520"/>
    </source>
</evidence>
<dbReference type="Proteomes" id="UP000095280">
    <property type="component" value="Unplaced"/>
</dbReference>
<evidence type="ECO:0000256" key="1">
    <source>
        <dbReference type="ARBA" id="ARBA00004141"/>
    </source>
</evidence>
<feature type="compositionally biased region" description="Low complexity" evidence="5">
    <location>
        <begin position="506"/>
        <end position="525"/>
    </location>
</feature>
<feature type="compositionally biased region" description="Basic and acidic residues" evidence="5">
    <location>
        <begin position="574"/>
        <end position="596"/>
    </location>
</feature>
<dbReference type="GO" id="GO:0005261">
    <property type="term" value="F:monoatomic cation channel activity"/>
    <property type="evidence" value="ECO:0007669"/>
    <property type="project" value="TreeGrafter"/>
</dbReference>
<keyword evidence="4 6" id="KW-0472">Membrane</keyword>
<feature type="transmembrane region" description="Helical" evidence="6">
    <location>
        <begin position="126"/>
        <end position="147"/>
    </location>
</feature>
<dbReference type="PANTHER" id="PTHR13800">
    <property type="entry name" value="TRANSIENT RECEPTOR POTENTIAL CATION CHANNEL, SUBFAMILY M, MEMBER 6"/>
    <property type="match status" value="1"/>
</dbReference>
<protein>
    <submittedName>
        <fullName evidence="9">Ion_trans domain-containing protein</fullName>
    </submittedName>
</protein>
<evidence type="ECO:0000256" key="4">
    <source>
        <dbReference type="ARBA" id="ARBA00023136"/>
    </source>
</evidence>
<keyword evidence="8" id="KW-1185">Reference proteome</keyword>
<feature type="transmembrane region" description="Helical" evidence="6">
    <location>
        <begin position="242"/>
        <end position="263"/>
    </location>
</feature>
<feature type="compositionally biased region" description="Low complexity" evidence="5">
    <location>
        <begin position="563"/>
        <end position="573"/>
    </location>
</feature>
<dbReference type="WBParaSite" id="maker-unitig_33965-snap-gene-0.2-mRNA-1">
    <property type="protein sequence ID" value="maker-unitig_33965-snap-gene-0.2-mRNA-1"/>
    <property type="gene ID" value="maker-unitig_33965-snap-gene-0.2"/>
</dbReference>
<evidence type="ECO:0000256" key="6">
    <source>
        <dbReference type="SAM" id="Phobius"/>
    </source>
</evidence>
<feature type="transmembrane region" description="Helical" evidence="6">
    <location>
        <begin position="95"/>
        <end position="120"/>
    </location>
</feature>
<dbReference type="InterPro" id="IPR005821">
    <property type="entry name" value="Ion_trans_dom"/>
</dbReference>
<evidence type="ECO:0000313" key="9">
    <source>
        <dbReference type="WBParaSite" id="maker-unitig_33965-snap-gene-0.2-mRNA-1"/>
    </source>
</evidence>
<dbReference type="PANTHER" id="PTHR13800:SF1">
    <property type="entry name" value="TRANSIENT RECEPTOR POTENTIAL CATION CHANNEL TRPM"/>
    <property type="match status" value="1"/>
</dbReference>
<comment type="subcellular location">
    <subcellularLocation>
        <location evidence="1">Membrane</location>
        <topology evidence="1">Multi-pass membrane protein</topology>
    </subcellularLocation>
</comment>
<feature type="compositionally biased region" description="Basic residues" evidence="5">
    <location>
        <begin position="597"/>
        <end position="613"/>
    </location>
</feature>
<dbReference type="InterPro" id="IPR050927">
    <property type="entry name" value="TRPM"/>
</dbReference>
<dbReference type="GO" id="GO:0005886">
    <property type="term" value="C:plasma membrane"/>
    <property type="evidence" value="ECO:0007669"/>
    <property type="project" value="TreeGrafter"/>
</dbReference>
<reference evidence="9" key="1">
    <citation type="submission" date="2016-11" db="UniProtKB">
        <authorList>
            <consortium name="WormBaseParasite"/>
        </authorList>
    </citation>
    <scope>IDENTIFICATION</scope>
</reference>
<sequence>IWYVIFIFLYSWFILFEMKAASISWLEWVIIAWICVMVVEEIRERHQAGLSEPLTLIGQRHQAGSAGPITLIDQRHQAGCSPPRRTRSRRSCGDWWGFSAWNRLDLFTMLLALIGIFLRIPEATDAITTGVRTCYILAGVLFYLRGVQLVMIQKMVKELLFYMSILIVALLTYGVAAQALPLPDARLHNQHICGHCIYGEIYLEVAEAIDAAAPSRSDPPEGCEDGSTVDSSGKLCPTHHSLVLLLLAVYLMVVNVLLINLLIAIFSCRLAVFRLAVFSAGSFLGWQLSAGSCRLAVVDWQLSAGSCRLAIVGWQFSAAWHCSAGNNIFKEIQNNSVEIWKFNMYFLVHEYHTRPACWRCRSSSWRMCLPLHQIPGLPACPAAARGKRDCAQYTGVASVHSANQKSNPCPRMATRRVRAPQPARGGRPAQLHHPLPVAVNTRQELETKGRIEQRIQSIYSGLDELYKMCDRIDERFDDERHQGSGGGSGGGDREGSATSTKPRLPPAAAAAAAPEASQPPLQLPSAPTKGHQPCRRTSACPQSTPTPGHRRRSCRRSRRRRAAPTPIGAAPAPADEHQEVEAERKRQRRAEKERRRLERRMRRRSRSRHRPSTTRRSAEQLAGTEEERLVDMERRLRNMEAATTDSLGSIEKLLRQIVKDRSSKPDYARLQ</sequence>
<evidence type="ECO:0000256" key="3">
    <source>
        <dbReference type="ARBA" id="ARBA00022989"/>
    </source>
</evidence>
<feature type="region of interest" description="Disordered" evidence="5">
    <location>
        <begin position="476"/>
        <end position="628"/>
    </location>
</feature>
<dbReference type="AlphaFoldDB" id="A0A1I8FGH3"/>
<feature type="domain" description="Ion transport" evidence="7">
    <location>
        <begin position="3"/>
        <end position="266"/>
    </location>
</feature>
<keyword evidence="2 6" id="KW-0812">Transmembrane</keyword>
<feature type="compositionally biased region" description="Basic residues" evidence="5">
    <location>
        <begin position="548"/>
        <end position="562"/>
    </location>
</feature>
<dbReference type="GO" id="GO:0030001">
    <property type="term" value="P:metal ion transport"/>
    <property type="evidence" value="ECO:0007669"/>
    <property type="project" value="TreeGrafter"/>
</dbReference>
<keyword evidence="3 6" id="KW-1133">Transmembrane helix</keyword>
<feature type="transmembrane region" description="Helical" evidence="6">
    <location>
        <begin position="159"/>
        <end position="180"/>
    </location>
</feature>
<proteinExistence type="predicted"/>
<evidence type="ECO:0000256" key="5">
    <source>
        <dbReference type="SAM" id="MobiDB-lite"/>
    </source>
</evidence>
<name>A0A1I8FGH3_9PLAT</name>